<dbReference type="RefSeq" id="WP_065027002.1">
    <property type="nucleotide sequence ID" value="NZ_LZKI01000010.1"/>
</dbReference>
<dbReference type="Proteomes" id="UP000091846">
    <property type="component" value="Unassembled WGS sequence"/>
</dbReference>
<evidence type="ECO:0000313" key="3">
    <source>
        <dbReference type="EMBL" id="OBI46603.1"/>
    </source>
</evidence>
<gene>
    <name evidence="3" type="ORF">A5708_13300</name>
</gene>
<dbReference type="AlphaFoldDB" id="A0A1A2ZAB4"/>
<keyword evidence="2" id="KW-0472">Membrane</keyword>
<feature type="transmembrane region" description="Helical" evidence="2">
    <location>
        <begin position="59"/>
        <end position="78"/>
    </location>
</feature>
<reference evidence="3 4" key="1">
    <citation type="submission" date="2016-06" db="EMBL/GenBank/DDBJ databases">
        <authorList>
            <person name="Kjaerup R.B."/>
            <person name="Dalgaard T.S."/>
            <person name="Juul-Madsen H.R."/>
        </authorList>
    </citation>
    <scope>NUCLEOTIDE SEQUENCE [LARGE SCALE GENOMIC DNA]</scope>
    <source>
        <strain evidence="3 4">E1334</strain>
    </source>
</reference>
<feature type="transmembrane region" description="Helical" evidence="2">
    <location>
        <begin position="34"/>
        <end position="53"/>
    </location>
</feature>
<accession>A0A1A2ZAB4</accession>
<protein>
    <recommendedName>
        <fullName evidence="5">UsfY protein</fullName>
    </recommendedName>
</protein>
<sequence>MTLDYPKNAPVDHARTTRQHAGESFKNGANAPGLVGSAVAVIALTVGLFAVAAGHLVSGAIALLVAVVLGALSAAWLLRAHRKVRDAELRWHAEHSDQPAPPPSS</sequence>
<organism evidence="3 4">
    <name type="scientific">Mycobacterium colombiense</name>
    <dbReference type="NCBI Taxonomy" id="339268"/>
    <lineage>
        <taxon>Bacteria</taxon>
        <taxon>Bacillati</taxon>
        <taxon>Actinomycetota</taxon>
        <taxon>Actinomycetes</taxon>
        <taxon>Mycobacteriales</taxon>
        <taxon>Mycobacteriaceae</taxon>
        <taxon>Mycobacterium</taxon>
        <taxon>Mycobacterium avium complex (MAC)</taxon>
    </lineage>
</organism>
<keyword evidence="2" id="KW-0812">Transmembrane</keyword>
<evidence type="ECO:0000256" key="2">
    <source>
        <dbReference type="SAM" id="Phobius"/>
    </source>
</evidence>
<dbReference type="OrthoDB" id="4741344at2"/>
<name>A0A1A2ZAB4_9MYCO</name>
<evidence type="ECO:0008006" key="5">
    <source>
        <dbReference type="Google" id="ProtNLM"/>
    </source>
</evidence>
<feature type="region of interest" description="Disordered" evidence="1">
    <location>
        <begin position="1"/>
        <end position="29"/>
    </location>
</feature>
<evidence type="ECO:0000256" key="1">
    <source>
        <dbReference type="SAM" id="MobiDB-lite"/>
    </source>
</evidence>
<dbReference type="EMBL" id="LZKI01000010">
    <property type="protein sequence ID" value="OBI46603.1"/>
    <property type="molecule type" value="Genomic_DNA"/>
</dbReference>
<feature type="compositionally biased region" description="Basic and acidic residues" evidence="1">
    <location>
        <begin position="10"/>
        <end position="23"/>
    </location>
</feature>
<evidence type="ECO:0000313" key="4">
    <source>
        <dbReference type="Proteomes" id="UP000091846"/>
    </source>
</evidence>
<keyword evidence="2" id="KW-1133">Transmembrane helix</keyword>
<comment type="caution">
    <text evidence="3">The sequence shown here is derived from an EMBL/GenBank/DDBJ whole genome shotgun (WGS) entry which is preliminary data.</text>
</comment>
<proteinExistence type="predicted"/>